<keyword evidence="3" id="KW-1185">Reference proteome</keyword>
<sequence length="154" mass="16284">MDRVLPLQSGTGHPCSVQVGSATGGGGGPEEKRCLFWEKEGSSQDTADQAACGEFRGKGSFLTKDPLDILPPSLELFILDGSGTLEGQAAIGSQGFSKRVPPPTSGKWQAGPRLCFRVWMSHPTASPYTVALTAQKFGIRTLSTDKMKTLANVS</sequence>
<name>A0AAD4XX59_OVIAM</name>
<accession>A0AAD4XX59</accession>
<dbReference type="EMBL" id="JAKZEL010000028">
    <property type="protein sequence ID" value="KAI4529285.1"/>
    <property type="molecule type" value="Genomic_DNA"/>
</dbReference>
<organism evidence="2 3">
    <name type="scientific">Ovis ammon polii</name>
    <dbReference type="NCBI Taxonomy" id="230172"/>
    <lineage>
        <taxon>Eukaryota</taxon>
        <taxon>Metazoa</taxon>
        <taxon>Chordata</taxon>
        <taxon>Craniata</taxon>
        <taxon>Vertebrata</taxon>
        <taxon>Euteleostomi</taxon>
        <taxon>Mammalia</taxon>
        <taxon>Eutheria</taxon>
        <taxon>Laurasiatheria</taxon>
        <taxon>Artiodactyla</taxon>
        <taxon>Ruminantia</taxon>
        <taxon>Pecora</taxon>
        <taxon>Bovidae</taxon>
        <taxon>Caprinae</taxon>
        <taxon>Ovis</taxon>
    </lineage>
</organism>
<proteinExistence type="predicted"/>
<reference evidence="2" key="1">
    <citation type="submission" date="2022-03" db="EMBL/GenBank/DDBJ databases">
        <title>Genomic analyses of argali, domestic sheep and their hybrids provide insights into chromosomal evolution, heterosis and genetic basis of agronomic traits.</title>
        <authorList>
            <person name="Li M."/>
        </authorList>
    </citation>
    <scope>NUCLEOTIDE SEQUENCE</scope>
    <source>
        <strain evidence="2">CAU-MHL-2022a</strain>
        <tissue evidence="2">Skin</tissue>
    </source>
</reference>
<dbReference type="AlphaFoldDB" id="A0AAD4XX59"/>
<evidence type="ECO:0000256" key="1">
    <source>
        <dbReference type="SAM" id="MobiDB-lite"/>
    </source>
</evidence>
<comment type="caution">
    <text evidence="2">The sequence shown here is derived from an EMBL/GenBank/DDBJ whole genome shotgun (WGS) entry which is preliminary data.</text>
</comment>
<evidence type="ECO:0000313" key="3">
    <source>
        <dbReference type="Proteomes" id="UP001214576"/>
    </source>
</evidence>
<feature type="region of interest" description="Disordered" evidence="1">
    <location>
        <begin position="1"/>
        <end position="31"/>
    </location>
</feature>
<gene>
    <name evidence="2" type="ORF">MG293_020533</name>
</gene>
<protein>
    <submittedName>
        <fullName evidence="2">Uncharacterized protein</fullName>
    </submittedName>
</protein>
<dbReference type="Proteomes" id="UP001214576">
    <property type="component" value="Unassembled WGS sequence"/>
</dbReference>
<evidence type="ECO:0000313" key="2">
    <source>
        <dbReference type="EMBL" id="KAI4529285.1"/>
    </source>
</evidence>